<sequence length="80" mass="8786">MLMLGRKLNVKDFNKSVSAKLAVPPRPVRLMVGSCASFAWPTRSYDSSTRYSAAIKSGRRDNNCDGKPDGTGGIWTRFCS</sequence>
<accession>A0A069P4L5</accession>
<proteinExistence type="predicted"/>
<gene>
    <name evidence="1" type="ORF">BG57_02550</name>
</gene>
<comment type="caution">
    <text evidence="1">The sequence shown here is derived from an EMBL/GenBank/DDBJ whole genome shotgun (WGS) entry which is preliminary data.</text>
</comment>
<dbReference type="EMBL" id="JFHE01000010">
    <property type="protein sequence ID" value="KDR34849.1"/>
    <property type="molecule type" value="Genomic_DNA"/>
</dbReference>
<dbReference type="AlphaFoldDB" id="A0A069P4L5"/>
<dbReference type="STRING" id="1071679.BG57_02550"/>
<organism evidence="1 2">
    <name type="scientific">Caballeronia grimmiae</name>
    <dbReference type="NCBI Taxonomy" id="1071679"/>
    <lineage>
        <taxon>Bacteria</taxon>
        <taxon>Pseudomonadati</taxon>
        <taxon>Pseudomonadota</taxon>
        <taxon>Betaproteobacteria</taxon>
        <taxon>Burkholderiales</taxon>
        <taxon>Burkholderiaceae</taxon>
        <taxon>Caballeronia</taxon>
    </lineage>
</organism>
<evidence type="ECO:0000313" key="2">
    <source>
        <dbReference type="Proteomes" id="UP000027439"/>
    </source>
</evidence>
<dbReference type="Proteomes" id="UP000027439">
    <property type="component" value="Unassembled WGS sequence"/>
</dbReference>
<evidence type="ECO:0000313" key="1">
    <source>
        <dbReference type="EMBL" id="KDR34849.1"/>
    </source>
</evidence>
<reference evidence="1 2" key="1">
    <citation type="submission" date="2014-03" db="EMBL/GenBank/DDBJ databases">
        <title>Draft Genome Sequences of Four Burkholderia Strains.</title>
        <authorList>
            <person name="Liu X.Y."/>
            <person name="Li C.X."/>
            <person name="Xu J.H."/>
        </authorList>
    </citation>
    <scope>NUCLEOTIDE SEQUENCE [LARGE SCALE GENOMIC DNA]</scope>
    <source>
        <strain evidence="1 2">R27</strain>
    </source>
</reference>
<protein>
    <submittedName>
        <fullName evidence="1">Uncharacterized protein</fullName>
    </submittedName>
</protein>
<name>A0A069P4L5_9BURK</name>